<dbReference type="NCBIfam" id="NF007205">
    <property type="entry name" value="PRK09626.1"/>
    <property type="match status" value="1"/>
</dbReference>
<dbReference type="PROSITE" id="PS51379">
    <property type="entry name" value="4FE4S_FER_2"/>
    <property type="match status" value="2"/>
</dbReference>
<dbReference type="InterPro" id="IPR017900">
    <property type="entry name" value="4Fe4S_Fe_S_CS"/>
</dbReference>
<proteinExistence type="predicted"/>
<gene>
    <name evidence="6" type="primary">oorD</name>
    <name evidence="6" type="ORF">CAV_1134</name>
</gene>
<dbReference type="Proteomes" id="UP000201169">
    <property type="component" value="Chromosome"/>
</dbReference>
<protein>
    <submittedName>
        <fullName evidence="6">2-oxoglutarate:acceptor oxidoreductase, delta subunit</fullName>
        <ecNumber evidence="6">1.2.7.3</ecNumber>
    </submittedName>
</protein>
<dbReference type="Gene3D" id="3.30.70.20">
    <property type="match status" value="1"/>
</dbReference>
<dbReference type="RefSeq" id="WP_094325569.1">
    <property type="nucleotide sequence ID" value="NZ_CP022347.1"/>
</dbReference>
<evidence type="ECO:0000313" key="7">
    <source>
        <dbReference type="Proteomes" id="UP000201169"/>
    </source>
</evidence>
<dbReference type="InterPro" id="IPR050572">
    <property type="entry name" value="Fe-S_Ferredoxin"/>
</dbReference>
<sequence length="104" mass="11484">MSVQAPKDTPVWVNEHRCKACNICVSYCPAGVLAMRDDKNAVLGQMIEVVHPSSCIGCGECEVHCPDFAIMVATREEFKFAKLTPEAKQRAEAVKQNKYKKVGV</sequence>
<reference evidence="6 7" key="1">
    <citation type="submission" date="2017-07" db="EMBL/GenBank/DDBJ databases">
        <title>Analysis of two Campylobacter avium genomes and identification of a novel hippuricase gene.</title>
        <authorList>
            <person name="Miller W.G."/>
            <person name="Chapman M.H."/>
            <person name="Yee E."/>
            <person name="Revez J."/>
            <person name="Bono J.L."/>
            <person name="Rossi M."/>
        </authorList>
    </citation>
    <scope>NUCLEOTIDE SEQUENCE [LARGE SCALE GENOMIC DNA]</scope>
    <source>
        <strain evidence="6 7">LMG 24591</strain>
    </source>
</reference>
<dbReference type="GO" id="GO:0051539">
    <property type="term" value="F:4 iron, 4 sulfur cluster binding"/>
    <property type="evidence" value="ECO:0007669"/>
    <property type="project" value="UniProtKB-KW"/>
</dbReference>
<evidence type="ECO:0000256" key="3">
    <source>
        <dbReference type="ARBA" id="ARBA00023004"/>
    </source>
</evidence>
<organism evidence="6 7">
    <name type="scientific">Campylobacter avium LMG 24591</name>
    <dbReference type="NCBI Taxonomy" id="522484"/>
    <lineage>
        <taxon>Bacteria</taxon>
        <taxon>Pseudomonadati</taxon>
        <taxon>Campylobacterota</taxon>
        <taxon>Epsilonproteobacteria</taxon>
        <taxon>Campylobacterales</taxon>
        <taxon>Campylobacteraceae</taxon>
        <taxon>Campylobacter</taxon>
    </lineage>
</organism>
<dbReference type="PROSITE" id="PS00198">
    <property type="entry name" value="4FE4S_FER_1"/>
    <property type="match status" value="2"/>
</dbReference>
<dbReference type="GO" id="GO:0047553">
    <property type="term" value="F:2-oxoglutarate synthase activity"/>
    <property type="evidence" value="ECO:0007669"/>
    <property type="project" value="UniProtKB-EC"/>
</dbReference>
<accession>A0A222MYX8</accession>
<dbReference type="PANTHER" id="PTHR43687:SF4">
    <property type="entry name" value="BLR5484 PROTEIN"/>
    <property type="match status" value="1"/>
</dbReference>
<dbReference type="Pfam" id="PF12838">
    <property type="entry name" value="Fer4_7"/>
    <property type="match status" value="1"/>
</dbReference>
<evidence type="ECO:0000256" key="4">
    <source>
        <dbReference type="ARBA" id="ARBA00023014"/>
    </source>
</evidence>
<dbReference type="OrthoDB" id="9804603at2"/>
<dbReference type="KEGG" id="cavi:CAV_1134"/>
<feature type="domain" description="4Fe-4S ferredoxin-type" evidence="5">
    <location>
        <begin position="9"/>
        <end position="38"/>
    </location>
</feature>
<keyword evidence="2" id="KW-0479">Metal-binding</keyword>
<evidence type="ECO:0000313" key="6">
    <source>
        <dbReference type="EMBL" id="ASQ30762.1"/>
    </source>
</evidence>
<dbReference type="GO" id="GO:0046872">
    <property type="term" value="F:metal ion binding"/>
    <property type="evidence" value="ECO:0007669"/>
    <property type="project" value="UniProtKB-KW"/>
</dbReference>
<dbReference type="EMBL" id="CP022347">
    <property type="protein sequence ID" value="ASQ30762.1"/>
    <property type="molecule type" value="Genomic_DNA"/>
</dbReference>
<evidence type="ECO:0000256" key="2">
    <source>
        <dbReference type="ARBA" id="ARBA00022723"/>
    </source>
</evidence>
<feature type="domain" description="4Fe-4S ferredoxin-type" evidence="5">
    <location>
        <begin position="46"/>
        <end position="75"/>
    </location>
</feature>
<dbReference type="PANTHER" id="PTHR43687">
    <property type="entry name" value="ADENYLYLSULFATE REDUCTASE, BETA SUBUNIT"/>
    <property type="match status" value="1"/>
</dbReference>
<keyword evidence="1" id="KW-0004">4Fe-4S</keyword>
<dbReference type="InterPro" id="IPR017896">
    <property type="entry name" value="4Fe4S_Fe-S-bd"/>
</dbReference>
<evidence type="ECO:0000259" key="5">
    <source>
        <dbReference type="PROSITE" id="PS51379"/>
    </source>
</evidence>
<evidence type="ECO:0000256" key="1">
    <source>
        <dbReference type="ARBA" id="ARBA00022485"/>
    </source>
</evidence>
<keyword evidence="3" id="KW-0408">Iron</keyword>
<name>A0A222MYX8_9BACT</name>
<keyword evidence="4" id="KW-0411">Iron-sulfur</keyword>
<keyword evidence="6" id="KW-0560">Oxidoreductase</keyword>
<keyword evidence="7" id="KW-1185">Reference proteome</keyword>
<dbReference type="EC" id="1.2.7.3" evidence="6"/>
<dbReference type="AlphaFoldDB" id="A0A222MYX8"/>
<dbReference type="SUPFAM" id="SSF54862">
    <property type="entry name" value="4Fe-4S ferredoxins"/>
    <property type="match status" value="1"/>
</dbReference>